<dbReference type="VEuPathDB" id="MicrosporidiaDB:CWI39_2659p0010"/>
<evidence type="ECO:0000259" key="1">
    <source>
        <dbReference type="PROSITE" id="PS50076"/>
    </source>
</evidence>
<dbReference type="AlphaFoldDB" id="A0A4Q9KTC1"/>
<evidence type="ECO:0000313" key="3">
    <source>
        <dbReference type="Proteomes" id="UP000293045"/>
    </source>
</evidence>
<dbReference type="PRINTS" id="PR00625">
    <property type="entry name" value="JDOMAIN"/>
</dbReference>
<dbReference type="SUPFAM" id="SSF46565">
    <property type="entry name" value="Chaperone J-domain"/>
    <property type="match status" value="1"/>
</dbReference>
<dbReference type="PANTHER" id="PTHR44144:SF1">
    <property type="entry name" value="DNAJ HOMOLOG SUBFAMILY C MEMBER 9"/>
    <property type="match status" value="1"/>
</dbReference>
<dbReference type="Proteomes" id="UP000293045">
    <property type="component" value="Unassembled WGS sequence"/>
</dbReference>
<comment type="caution">
    <text evidence="2">The sequence shown here is derived from an EMBL/GenBank/DDBJ whole genome shotgun (WGS) entry which is preliminary data.</text>
</comment>
<dbReference type="CDD" id="cd06257">
    <property type="entry name" value="DnaJ"/>
    <property type="match status" value="1"/>
</dbReference>
<name>A0A4Q9KTC1_9MICR</name>
<dbReference type="GO" id="GO:0005737">
    <property type="term" value="C:cytoplasm"/>
    <property type="evidence" value="ECO:0007669"/>
    <property type="project" value="TreeGrafter"/>
</dbReference>
<dbReference type="EMBL" id="PIXR01002659">
    <property type="protein sequence ID" value="TBT97956.1"/>
    <property type="molecule type" value="Genomic_DNA"/>
</dbReference>
<gene>
    <name evidence="2" type="ORF">CWI39_2659p0010</name>
</gene>
<organism evidence="2 3">
    <name type="scientific">Hamiltosporidium magnivora</name>
    <dbReference type="NCBI Taxonomy" id="148818"/>
    <lineage>
        <taxon>Eukaryota</taxon>
        <taxon>Fungi</taxon>
        <taxon>Fungi incertae sedis</taxon>
        <taxon>Microsporidia</taxon>
        <taxon>Dubosqiidae</taxon>
        <taxon>Hamiltosporidium</taxon>
    </lineage>
</organism>
<dbReference type="GO" id="GO:0031072">
    <property type="term" value="F:heat shock protein binding"/>
    <property type="evidence" value="ECO:0007669"/>
    <property type="project" value="TreeGrafter"/>
</dbReference>
<reference evidence="2 3" key="1">
    <citation type="submission" date="2017-12" db="EMBL/GenBank/DDBJ databases">
        <authorList>
            <person name="Pombert J.-F."/>
            <person name="Haag K.L."/>
            <person name="Ebert D."/>
        </authorList>
    </citation>
    <scope>NUCLEOTIDE SEQUENCE [LARGE SCALE GENOMIC DNA]</scope>
    <source>
        <strain evidence="2">IL-BN-2</strain>
    </source>
</reference>
<accession>A0A4Q9KTC1</accession>
<dbReference type="GO" id="GO:0005634">
    <property type="term" value="C:nucleus"/>
    <property type="evidence" value="ECO:0007669"/>
    <property type="project" value="TreeGrafter"/>
</dbReference>
<dbReference type="SMART" id="SM00271">
    <property type="entry name" value="DnaJ"/>
    <property type="match status" value="1"/>
</dbReference>
<dbReference type="VEuPathDB" id="MicrosporidiaDB:CWI36_0933p0040"/>
<feature type="domain" description="J" evidence="1">
    <location>
        <begin position="2"/>
        <end position="71"/>
    </location>
</feature>
<protein>
    <submittedName>
        <fullName evidence="2">DnaJ domain-containing protein</fullName>
    </submittedName>
</protein>
<sequence length="190" mass="22897">MDPYKVLRIEKGSDITVIKKAYKKLVLKYHPDRPNGDENKYLEIREAFEYLSKDTVESETINVENIINSYKNGPEEKEEIKYLYMKYKGDMCKIIDNMILGEDTDETRVRIIIDELISNKDIVKYKKYCKKITSNKRRMKKKEKEAKEVENWAKEQNIDLNESLESYFNRKNQERKAFLENLEEKYLKRK</sequence>
<dbReference type="Pfam" id="PF00226">
    <property type="entry name" value="DnaJ"/>
    <property type="match status" value="1"/>
</dbReference>
<dbReference type="Gene3D" id="1.10.287.110">
    <property type="entry name" value="DnaJ domain"/>
    <property type="match status" value="1"/>
</dbReference>
<dbReference type="PROSITE" id="PS50076">
    <property type="entry name" value="DNAJ_2"/>
    <property type="match status" value="1"/>
</dbReference>
<dbReference type="InterPro" id="IPR056453">
    <property type="entry name" value="HTH_DNAJC9"/>
</dbReference>
<dbReference type="InterPro" id="IPR036869">
    <property type="entry name" value="J_dom_sf"/>
</dbReference>
<dbReference type="Pfam" id="PF23302">
    <property type="entry name" value="HTH_DNAJC9"/>
    <property type="match status" value="1"/>
</dbReference>
<proteinExistence type="predicted"/>
<dbReference type="InterPro" id="IPR001623">
    <property type="entry name" value="DnaJ_domain"/>
</dbReference>
<evidence type="ECO:0000313" key="2">
    <source>
        <dbReference type="EMBL" id="TBT97956.1"/>
    </source>
</evidence>
<dbReference type="PANTHER" id="PTHR44144">
    <property type="entry name" value="DNAJ HOMOLOG SUBFAMILY C MEMBER 9"/>
    <property type="match status" value="1"/>
</dbReference>
<dbReference type="InterPro" id="IPR052594">
    <property type="entry name" value="J_domain-containing_protein"/>
</dbReference>